<feature type="region of interest" description="Disordered" evidence="1">
    <location>
        <begin position="1"/>
        <end position="70"/>
    </location>
</feature>
<gene>
    <name evidence="2" type="ORF">AVDCRST_MAG41-3677</name>
</gene>
<proteinExistence type="predicted"/>
<evidence type="ECO:0000256" key="1">
    <source>
        <dbReference type="SAM" id="MobiDB-lite"/>
    </source>
</evidence>
<sequence length="70" mass="7608">MGWGSMEEFGSLFAPGMRHEQEEKQRLEMTREDPDSGAPPLSTVDLDGGKAVIRLPARPVRGPEAEQGTA</sequence>
<accession>A0A6J4JLG7</accession>
<dbReference type="Pfam" id="PF19690">
    <property type="entry name" value="DUF6191"/>
    <property type="match status" value="1"/>
</dbReference>
<name>A0A6J4JLG7_9ACTN</name>
<feature type="compositionally biased region" description="Basic and acidic residues" evidence="1">
    <location>
        <begin position="17"/>
        <end position="34"/>
    </location>
</feature>
<reference evidence="2" key="1">
    <citation type="submission" date="2020-02" db="EMBL/GenBank/DDBJ databases">
        <authorList>
            <person name="Meier V. D."/>
        </authorList>
    </citation>
    <scope>NUCLEOTIDE SEQUENCE</scope>
    <source>
        <strain evidence="2">AVDCRST_MAG41</strain>
    </source>
</reference>
<dbReference type="EMBL" id="CADCTP010000329">
    <property type="protein sequence ID" value="CAA9281682.1"/>
    <property type="molecule type" value="Genomic_DNA"/>
</dbReference>
<protein>
    <submittedName>
        <fullName evidence="2">Uncharacterized protein</fullName>
    </submittedName>
</protein>
<evidence type="ECO:0000313" key="2">
    <source>
        <dbReference type="EMBL" id="CAA9281682.1"/>
    </source>
</evidence>
<dbReference type="AlphaFoldDB" id="A0A6J4JLG7"/>
<dbReference type="InterPro" id="IPR045684">
    <property type="entry name" value="DUF6191"/>
</dbReference>
<organism evidence="2">
    <name type="scientific">uncultured Mycobacteriales bacterium</name>
    <dbReference type="NCBI Taxonomy" id="581187"/>
    <lineage>
        <taxon>Bacteria</taxon>
        <taxon>Bacillati</taxon>
        <taxon>Actinomycetota</taxon>
        <taxon>Actinomycetes</taxon>
        <taxon>Mycobacteriales</taxon>
        <taxon>environmental samples</taxon>
    </lineage>
</organism>